<dbReference type="SMART" id="SM00638">
    <property type="entry name" value="LPD_N"/>
    <property type="match status" value="1"/>
</dbReference>
<sequence length="1561" mass="172040">MKTSSVAVTLLFLWLGVGTQGERVMFTPGQEYTYSYETLVTTGTEEPTGYASAYKLNGVLRVQAENSNTVNVQLDDLNIGLYNGPWTYFPMPSFQTSSAADLSSLSEPFQIQTENGKFKILVMNDQEPEWASNLKRGIATYLQMDMSLAEFDKVGLHRVPESTTMGECSTKYEVIPPAASKTGLTTISKFRNHADCSDVPTRTKFPTRIFNACPDQRTKNALNSTAYATYVVDAASSPDALTVHHITVFSSVLYWPFTVSSPYMYTWLNLTIHLNNVGPVVNPIAGIENPENHEDLSFVFEQNDLNDPEDEIQDFKSADPMLFHHTAGESDPEVLQGIMEQLHQTTKEVAESILTTDSLLGDDLDKFHKNSLFAIIPLISSLDYESLKHCYQKYLEAHVTQGQQATIEFQLFLDGLIATGTWPSSLTIRDILVSTTDPIIIARLAPSFPHYIINPTEALANELEPIFDLTKKASIMKPIRRILQLSMATLISKACQKSLCTQTGLLSKYITYFEGKLANKESFEIQTLGVHGLRNLAVGKSLDKLLEIVTGPTDVSLSVRVQAIWSLRPLAFEEDSKLFEKLLPVFYNRSEPCEIRTSIFSFLMSCNPDKRVLHEISYFMWTETCPQTANLVRATLLNLAKSTNPCAGESKYYAQTILKYLPPGAIDPTRTTTYAINYYDEEHGFGQETVVALQKGGSTSLPISVYLGQNTYIGGYAASHRGIYIRLEGLGKAIGRKLAALRNADVEEIKNILGKIDVKTRPTTPLKLEVAVLYHGKTVLYFAADERTIDTLPQLLHRLGEIKSSSALNLQKSILEGGALYQQPMEIGVPIVVTSALTYTVAIAMNDTRAKQEGLLTQDTTFKLQLNTFGVTRVANHFPGIDAAFGVTSKRTLRINAPRQILVGVDIKNQALIVDVKPPLETDPLIVIGHATTETTLTSDTVHQGPGKVSKAQALLKQSCPSCPTIAVVSKGKASRKTRQRILTSQLITGVKSTVNYFDCERDYTKGTVIGKLAHILNPANKNAGIFGSPITKAILTAQQFRDAIFYSPSTETCGISLSLSQDTSKGHPLETIEGKLTGTVEPSTATNPNFKLSLELTVDLKYSTEPSLKLDSYVSVLYSQLDNQELDIKSILRRNNGQKSGIVCLNIKQTTLFHPKDELCYQGENKPQMKETATLTIGRLPSNGYQGKDTACQSSHLEVLVTAEAHQSEEQILESKQELPPYKTCRDQKSSPLYPGKFVPPTAECYAAALEQTTLRAVNVSINYKLNSIIKKKLRRPLALVEGLLLPFAVDEDEAVDHSHENHVHPPEGQMEEGELELDLNMRRSNPTLDIHYHSSGKEQHFHGVDLNLIPEALRPRPIPSRFSPLIVLGLQLGAFGICSVTPAVVATFDGVVIPGALPNCPTLVSGDCGEMPQYAVLARRRSNSTLAVTIYLGSNLIELEGETMKLNGQTKTLENKIPQDLPVLSANSFNALKNNEEIHIISRFMGIYVRYTGNFVTVSLGSRYRGSQCGLCGKWDSTPANDFLGPDPQCGRILNPSQRAASWVVRDGQCSTVGQACPV</sequence>
<feature type="domain" description="Vitellogenin" evidence="3">
    <location>
        <begin position="26"/>
        <end position="705"/>
    </location>
</feature>
<dbReference type="SMART" id="SM01169">
    <property type="entry name" value="DUF1943"/>
    <property type="match status" value="1"/>
</dbReference>
<dbReference type="GO" id="GO:0005319">
    <property type="term" value="F:lipid transporter activity"/>
    <property type="evidence" value="ECO:0007669"/>
    <property type="project" value="InterPro"/>
</dbReference>
<evidence type="ECO:0000259" key="3">
    <source>
        <dbReference type="PROSITE" id="PS51211"/>
    </source>
</evidence>
<name>A0A8J2MD38_9HEXA</name>
<evidence type="ECO:0000259" key="4">
    <source>
        <dbReference type="PROSITE" id="PS51233"/>
    </source>
</evidence>
<dbReference type="OrthoDB" id="5956066at2759"/>
<dbReference type="PANTHER" id="PTHR23345">
    <property type="entry name" value="VITELLOGENIN-RELATED"/>
    <property type="match status" value="1"/>
</dbReference>
<evidence type="ECO:0008006" key="7">
    <source>
        <dbReference type="Google" id="ProtNLM"/>
    </source>
</evidence>
<dbReference type="PANTHER" id="PTHR23345:SF33">
    <property type="entry name" value="CROSSVEINLESS D"/>
    <property type="match status" value="1"/>
</dbReference>
<dbReference type="InterPro" id="IPR001747">
    <property type="entry name" value="Vitellogenin_N"/>
</dbReference>
<keyword evidence="2" id="KW-0732">Signal</keyword>
<accession>A0A8J2MD38</accession>
<protein>
    <recommendedName>
        <fullName evidence="7">Vitellogenin</fullName>
    </recommendedName>
</protein>
<dbReference type="EMBL" id="CAJVCH010571040">
    <property type="protein sequence ID" value="CAG7836465.1"/>
    <property type="molecule type" value="Genomic_DNA"/>
</dbReference>
<reference evidence="5" key="1">
    <citation type="submission" date="2021-06" db="EMBL/GenBank/DDBJ databases">
        <authorList>
            <person name="Hodson N. C."/>
            <person name="Mongue J. A."/>
            <person name="Jaron S. K."/>
        </authorList>
    </citation>
    <scope>NUCLEOTIDE SEQUENCE</scope>
</reference>
<proteinExistence type="predicted"/>
<dbReference type="InterPro" id="IPR050733">
    <property type="entry name" value="Vitellogenin/Apolipophorin"/>
</dbReference>
<dbReference type="Proteomes" id="UP000708208">
    <property type="component" value="Unassembled WGS sequence"/>
</dbReference>
<evidence type="ECO:0000313" key="5">
    <source>
        <dbReference type="EMBL" id="CAG7836465.1"/>
    </source>
</evidence>
<feature type="signal peptide" evidence="2">
    <location>
        <begin position="1"/>
        <end position="21"/>
    </location>
</feature>
<organism evidence="5 6">
    <name type="scientific">Allacma fusca</name>
    <dbReference type="NCBI Taxonomy" id="39272"/>
    <lineage>
        <taxon>Eukaryota</taxon>
        <taxon>Metazoa</taxon>
        <taxon>Ecdysozoa</taxon>
        <taxon>Arthropoda</taxon>
        <taxon>Hexapoda</taxon>
        <taxon>Collembola</taxon>
        <taxon>Symphypleona</taxon>
        <taxon>Sminthuridae</taxon>
        <taxon>Allacma</taxon>
    </lineage>
</organism>
<comment type="caution">
    <text evidence="1">Lacks conserved residue(s) required for the propagation of feature annotation.</text>
</comment>
<dbReference type="PROSITE" id="PS51233">
    <property type="entry name" value="VWFD"/>
    <property type="match status" value="1"/>
</dbReference>
<comment type="caution">
    <text evidence="5">The sequence shown here is derived from an EMBL/GenBank/DDBJ whole genome shotgun (WGS) entry which is preliminary data.</text>
</comment>
<evidence type="ECO:0000313" key="6">
    <source>
        <dbReference type="Proteomes" id="UP000708208"/>
    </source>
</evidence>
<feature type="domain" description="VWFD" evidence="4">
    <location>
        <begin position="1378"/>
        <end position="1553"/>
    </location>
</feature>
<dbReference type="InterPro" id="IPR001846">
    <property type="entry name" value="VWF_type-D"/>
</dbReference>
<gene>
    <name evidence="5" type="ORF">AFUS01_LOCUS45705</name>
</gene>
<dbReference type="PROSITE" id="PS51211">
    <property type="entry name" value="VITELLOGENIN"/>
    <property type="match status" value="1"/>
</dbReference>
<evidence type="ECO:0000256" key="1">
    <source>
        <dbReference type="PROSITE-ProRule" id="PRU00557"/>
    </source>
</evidence>
<dbReference type="InterPro" id="IPR015255">
    <property type="entry name" value="Vitellinogen_open_b-sht"/>
</dbReference>
<keyword evidence="6" id="KW-1185">Reference proteome</keyword>
<feature type="chain" id="PRO_5035211423" description="Vitellogenin" evidence="2">
    <location>
        <begin position="22"/>
        <end position="1561"/>
    </location>
</feature>
<dbReference type="Pfam" id="PF01347">
    <property type="entry name" value="Vitellogenin_N"/>
    <property type="match status" value="1"/>
</dbReference>
<dbReference type="SMART" id="SM00216">
    <property type="entry name" value="VWD"/>
    <property type="match status" value="1"/>
</dbReference>
<evidence type="ECO:0000256" key="2">
    <source>
        <dbReference type="SAM" id="SignalP"/>
    </source>
</evidence>
<dbReference type="Pfam" id="PF09172">
    <property type="entry name" value="Vit_open_b-sht"/>
    <property type="match status" value="1"/>
</dbReference>
<dbReference type="Pfam" id="PF00094">
    <property type="entry name" value="VWD"/>
    <property type="match status" value="1"/>
</dbReference>